<dbReference type="Proteomes" id="UP000663920">
    <property type="component" value="Chromosome"/>
</dbReference>
<protein>
    <submittedName>
        <fullName evidence="1">Uncharacterized protein</fullName>
    </submittedName>
</protein>
<accession>A0A975H8N7</accession>
<name>A0A975H8N7_9FLAO</name>
<reference evidence="1 2" key="1">
    <citation type="submission" date="2021-03" db="EMBL/GenBank/DDBJ databases">
        <title>Complete genome of Polaribacter_sp.SM13.</title>
        <authorList>
            <person name="Jeong S.W."/>
            <person name="Bae J.W."/>
        </authorList>
    </citation>
    <scope>NUCLEOTIDE SEQUENCE [LARGE SCALE GENOMIC DNA]</scope>
    <source>
        <strain evidence="1 2">SM13</strain>
    </source>
</reference>
<evidence type="ECO:0000313" key="2">
    <source>
        <dbReference type="Proteomes" id="UP000663920"/>
    </source>
</evidence>
<proteinExistence type="predicted"/>
<dbReference type="KEGG" id="pcea:J3359_13585"/>
<keyword evidence="2" id="KW-1185">Reference proteome</keyword>
<gene>
    <name evidence="1" type="ORF">J3359_13585</name>
</gene>
<evidence type="ECO:0000313" key="1">
    <source>
        <dbReference type="EMBL" id="QTE21840.1"/>
    </source>
</evidence>
<dbReference type="EMBL" id="CP071869">
    <property type="protein sequence ID" value="QTE21840.1"/>
    <property type="molecule type" value="Genomic_DNA"/>
</dbReference>
<dbReference type="AlphaFoldDB" id="A0A975H8N7"/>
<organism evidence="1 2">
    <name type="scientific">Polaribacter cellanae</name>
    <dbReference type="NCBI Taxonomy" id="2818493"/>
    <lineage>
        <taxon>Bacteria</taxon>
        <taxon>Pseudomonadati</taxon>
        <taxon>Bacteroidota</taxon>
        <taxon>Flavobacteriia</taxon>
        <taxon>Flavobacteriales</taxon>
        <taxon>Flavobacteriaceae</taxon>
    </lineage>
</organism>
<sequence length="169" mass="20051">MTNINQISEKPELPLICIYKNRGIEIINDETIKFFNKASAYSLIQENDDSEMYSSDMKILTLEQKTDKFKNTKWNRFLAKTIYNPSFDVNLNWKQIGTYNLTDLKAKIKNCIDKDDDILTQFVDADFFKHKIEESSNFTLLIDNLNKYRLEIKDEKSILKENDEWNNKK</sequence>
<dbReference type="RefSeq" id="WP_208077388.1">
    <property type="nucleotide sequence ID" value="NZ_CP071869.1"/>
</dbReference>